<keyword evidence="5" id="KW-0547">Nucleotide-binding</keyword>
<dbReference type="PROSITE" id="PS00211">
    <property type="entry name" value="ABC_TRANSPORTER_1"/>
    <property type="match status" value="1"/>
</dbReference>
<dbReference type="EMBL" id="JAXCLW010000007">
    <property type="protein sequence ID" value="MDY0884975.1"/>
    <property type="molecule type" value="Genomic_DNA"/>
</dbReference>
<keyword evidence="6 11" id="KW-0067">ATP-binding</keyword>
<dbReference type="InterPro" id="IPR032823">
    <property type="entry name" value="BCA_ABC_TP_C"/>
</dbReference>
<evidence type="ECO:0000256" key="4">
    <source>
        <dbReference type="ARBA" id="ARBA00022692"/>
    </source>
</evidence>
<dbReference type="SUPFAM" id="SSF52540">
    <property type="entry name" value="P-loop containing nucleoside triphosphate hydrolases"/>
    <property type="match status" value="1"/>
</dbReference>
<keyword evidence="12" id="KW-1185">Reference proteome</keyword>
<feature type="transmembrane region" description="Helical" evidence="9">
    <location>
        <begin position="121"/>
        <end position="141"/>
    </location>
</feature>
<evidence type="ECO:0000256" key="1">
    <source>
        <dbReference type="ARBA" id="ARBA00004651"/>
    </source>
</evidence>
<evidence type="ECO:0000256" key="9">
    <source>
        <dbReference type="SAM" id="Phobius"/>
    </source>
</evidence>
<keyword evidence="2" id="KW-0813">Transport</keyword>
<feature type="transmembrane region" description="Helical" evidence="9">
    <location>
        <begin position="29"/>
        <end position="46"/>
    </location>
</feature>
<dbReference type="PANTHER" id="PTHR45772">
    <property type="entry name" value="CONSERVED COMPONENT OF ABC TRANSPORTER FOR NATURAL AMINO ACIDS-RELATED"/>
    <property type="match status" value="1"/>
</dbReference>
<dbReference type="PROSITE" id="PS50893">
    <property type="entry name" value="ABC_TRANSPORTER_2"/>
    <property type="match status" value="1"/>
</dbReference>
<dbReference type="Gene3D" id="3.40.50.300">
    <property type="entry name" value="P-loop containing nucleotide triphosphate hydrolases"/>
    <property type="match status" value="1"/>
</dbReference>
<evidence type="ECO:0000256" key="3">
    <source>
        <dbReference type="ARBA" id="ARBA00022475"/>
    </source>
</evidence>
<evidence type="ECO:0000259" key="10">
    <source>
        <dbReference type="PROSITE" id="PS50893"/>
    </source>
</evidence>
<dbReference type="Pfam" id="PF00005">
    <property type="entry name" value="ABC_tran"/>
    <property type="match status" value="1"/>
</dbReference>
<dbReference type="InterPro" id="IPR001851">
    <property type="entry name" value="ABC_transp_permease"/>
</dbReference>
<gene>
    <name evidence="11" type="ORF">SMD27_19175</name>
</gene>
<feature type="transmembrane region" description="Helical" evidence="9">
    <location>
        <begin position="248"/>
        <end position="273"/>
    </location>
</feature>
<name>A0ABU5EHI3_9PROT</name>
<sequence length="602" mass="63275">MIGAGALIVPIALIALIAGTLLGPAEQRIVIIFLINLIAVVANGLYSGNSGITSFGHLGFMGVGAYLSAILTMPPSLKATVLPNLPGFLAAAHMGLNEAAIVSMLIVGVFAFVVGIPLSRLSGSAASITTLAFLVIVHSVLNGATDFTRGSQTFYGVQRLTTLPSLAIWVAVAIFVARLFRDLPVGLELRAAREDELAARAMGVNIAQRRLIAWVVSAMLMAVAGAMLAHFLGAFSPKKFFFVDTFSIIAMLIIGGIGSVSGAVAGTAVVTIIMEIARRIEEGPLLPSLGFPQVFGLTQLALGVGILIVMYGRPGGLLGFLEVDDWLVRRGRSLVGVARSEALRSTAGKLEVVGVSKKFAGLVALDRVSFELSAGEIVGLIGPNGSGKTTTLNAISGAVPPSSGEVKINGSAVQGLSADKIARRGIGRSFQNIRLFKNLTVLENIEVAVAASAKSGSDIRAEALAALAELSVEHLADRRAGALAYGEQRRVEIARALALRPQYLMLDEPAAGMNSAETQALMGLLRQIRDKYGLGLLLVEHHLELVMRLCDRVVVLNKGQMIATGTPSEVQNDPKVIEAYIGLRKQRGAKDNKNTEIGRKAV</sequence>
<evidence type="ECO:0000256" key="6">
    <source>
        <dbReference type="ARBA" id="ARBA00022840"/>
    </source>
</evidence>
<dbReference type="RefSeq" id="WP_320510049.1">
    <property type="nucleotide sequence ID" value="NZ_JAXCLW010000007.1"/>
</dbReference>
<dbReference type="Pfam" id="PF12399">
    <property type="entry name" value="BCA_ABC_TP_C"/>
    <property type="match status" value="1"/>
</dbReference>
<proteinExistence type="predicted"/>
<dbReference type="Pfam" id="PF02653">
    <property type="entry name" value="BPD_transp_2"/>
    <property type="match status" value="1"/>
</dbReference>
<keyword evidence="4 9" id="KW-0812">Transmembrane</keyword>
<dbReference type="InterPro" id="IPR003593">
    <property type="entry name" value="AAA+_ATPase"/>
</dbReference>
<dbReference type="InterPro" id="IPR027417">
    <property type="entry name" value="P-loop_NTPase"/>
</dbReference>
<keyword evidence="8 9" id="KW-0472">Membrane</keyword>
<feature type="domain" description="ABC transporter" evidence="10">
    <location>
        <begin position="350"/>
        <end position="583"/>
    </location>
</feature>
<dbReference type="PANTHER" id="PTHR45772:SF7">
    <property type="entry name" value="AMINO ACID ABC TRANSPORTER ATP-BINDING PROTEIN"/>
    <property type="match status" value="1"/>
</dbReference>
<dbReference type="InterPro" id="IPR043428">
    <property type="entry name" value="LivM-like"/>
</dbReference>
<dbReference type="Proteomes" id="UP001279642">
    <property type="component" value="Unassembled WGS sequence"/>
</dbReference>
<accession>A0ABU5EHI3</accession>
<organism evidence="11 12">
    <name type="scientific">Dongia soli</name>
    <dbReference type="NCBI Taxonomy" id="600628"/>
    <lineage>
        <taxon>Bacteria</taxon>
        <taxon>Pseudomonadati</taxon>
        <taxon>Pseudomonadota</taxon>
        <taxon>Alphaproteobacteria</taxon>
        <taxon>Rhodospirillales</taxon>
        <taxon>Dongiaceae</taxon>
        <taxon>Dongia</taxon>
    </lineage>
</organism>
<dbReference type="SMART" id="SM00382">
    <property type="entry name" value="AAA"/>
    <property type="match status" value="1"/>
</dbReference>
<keyword evidence="3" id="KW-1003">Cell membrane</keyword>
<protein>
    <submittedName>
        <fullName evidence="11">Branched-chain amino acid ABC transporter ATP-binding protein/permease</fullName>
    </submittedName>
</protein>
<dbReference type="GO" id="GO:0005524">
    <property type="term" value="F:ATP binding"/>
    <property type="evidence" value="ECO:0007669"/>
    <property type="project" value="UniProtKB-KW"/>
</dbReference>
<dbReference type="CDD" id="cd06581">
    <property type="entry name" value="TM_PBP1_LivM_like"/>
    <property type="match status" value="1"/>
</dbReference>
<dbReference type="InterPro" id="IPR003439">
    <property type="entry name" value="ABC_transporter-like_ATP-bd"/>
</dbReference>
<evidence type="ECO:0000256" key="5">
    <source>
        <dbReference type="ARBA" id="ARBA00022741"/>
    </source>
</evidence>
<feature type="transmembrane region" description="Helical" evidence="9">
    <location>
        <begin position="58"/>
        <end position="77"/>
    </location>
</feature>
<evidence type="ECO:0000313" key="12">
    <source>
        <dbReference type="Proteomes" id="UP001279642"/>
    </source>
</evidence>
<evidence type="ECO:0000256" key="7">
    <source>
        <dbReference type="ARBA" id="ARBA00022989"/>
    </source>
</evidence>
<feature type="transmembrane region" description="Helical" evidence="9">
    <location>
        <begin position="211"/>
        <end position="236"/>
    </location>
</feature>
<evidence type="ECO:0000313" key="11">
    <source>
        <dbReference type="EMBL" id="MDY0884975.1"/>
    </source>
</evidence>
<comment type="subcellular location">
    <subcellularLocation>
        <location evidence="1">Cell membrane</location>
        <topology evidence="1">Multi-pass membrane protein</topology>
    </subcellularLocation>
</comment>
<comment type="caution">
    <text evidence="11">The sequence shown here is derived from an EMBL/GenBank/DDBJ whole genome shotgun (WGS) entry which is preliminary data.</text>
</comment>
<dbReference type="CDD" id="cd03219">
    <property type="entry name" value="ABC_Mj1267_LivG_branched"/>
    <property type="match status" value="1"/>
</dbReference>
<evidence type="ECO:0000256" key="8">
    <source>
        <dbReference type="ARBA" id="ARBA00023136"/>
    </source>
</evidence>
<reference evidence="11 12" key="1">
    <citation type="journal article" date="2016" name="Antonie Van Leeuwenhoek">
        <title>Dongia soli sp. nov., isolated from soil from Dokdo, Korea.</title>
        <authorList>
            <person name="Kim D.U."/>
            <person name="Lee H."/>
            <person name="Kim H."/>
            <person name="Kim S.G."/>
            <person name="Ka J.O."/>
        </authorList>
    </citation>
    <scope>NUCLEOTIDE SEQUENCE [LARGE SCALE GENOMIC DNA]</scope>
    <source>
        <strain evidence="11 12">D78</strain>
    </source>
</reference>
<keyword evidence="7 9" id="KW-1133">Transmembrane helix</keyword>
<feature type="transmembrane region" description="Helical" evidence="9">
    <location>
        <begin position="161"/>
        <end position="180"/>
    </location>
</feature>
<dbReference type="InterPro" id="IPR017871">
    <property type="entry name" value="ABC_transporter-like_CS"/>
</dbReference>
<dbReference type="InterPro" id="IPR051120">
    <property type="entry name" value="ABC_AA/LPS_Transport"/>
</dbReference>
<feature type="transmembrane region" description="Helical" evidence="9">
    <location>
        <begin position="294"/>
        <end position="312"/>
    </location>
</feature>
<evidence type="ECO:0000256" key="2">
    <source>
        <dbReference type="ARBA" id="ARBA00022448"/>
    </source>
</evidence>
<feature type="transmembrane region" description="Helical" evidence="9">
    <location>
        <begin position="89"/>
        <end position="114"/>
    </location>
</feature>